<evidence type="ECO:0000259" key="1">
    <source>
        <dbReference type="PROSITE" id="PS51186"/>
    </source>
</evidence>
<dbReference type="PROSITE" id="PS51186">
    <property type="entry name" value="GNAT"/>
    <property type="match status" value="1"/>
</dbReference>
<dbReference type="Proteomes" id="UP001203004">
    <property type="component" value="Unassembled WGS sequence"/>
</dbReference>
<dbReference type="Gene3D" id="3.40.630.30">
    <property type="match status" value="1"/>
</dbReference>
<comment type="caution">
    <text evidence="2">The sequence shown here is derived from an EMBL/GenBank/DDBJ whole genome shotgun (WGS) entry which is preliminary data.</text>
</comment>
<dbReference type="InterPro" id="IPR016181">
    <property type="entry name" value="Acyl_CoA_acyltransferase"/>
</dbReference>
<reference evidence="2 3" key="1">
    <citation type="submission" date="2022-05" db="EMBL/GenBank/DDBJ databases">
        <title>Sporolactobacillus sp nov CPB3-1, isolated from tree bark (Mangifera indica L.).</title>
        <authorList>
            <person name="Phuengjayaem S."/>
            <person name="Tanasupawat S."/>
        </authorList>
    </citation>
    <scope>NUCLEOTIDE SEQUENCE [LARGE SCALE GENOMIC DNA]</scope>
    <source>
        <strain evidence="2 3">CPB3-1</strain>
    </source>
</reference>
<sequence length="182" mass="20795">MIRAQKKFTGSGGINYIIRSACPDDAKRLSEIRVQIDGETQNMDRESGEQFIDEQSFRQLIKEDTESDRNLFLVASIDHIIVGFSRCQGNHLKRFAHKVEFGVCILRKYWGLGIGTHLLKESIAWAESNTIKKMTLTVLETNEKAVGLYRKFGFEIEGVLKKDKLLSDGRYYNTIVMGRVSK</sequence>
<dbReference type="InterPro" id="IPR000182">
    <property type="entry name" value="GNAT_dom"/>
</dbReference>
<keyword evidence="3" id="KW-1185">Reference proteome</keyword>
<dbReference type="PANTHER" id="PTHR43415">
    <property type="entry name" value="SPERMIDINE N(1)-ACETYLTRANSFERASE"/>
    <property type="match status" value="1"/>
</dbReference>
<evidence type="ECO:0000313" key="2">
    <source>
        <dbReference type="EMBL" id="MCL1631978.1"/>
    </source>
</evidence>
<dbReference type="Pfam" id="PF00583">
    <property type="entry name" value="Acetyltransf_1"/>
    <property type="match status" value="1"/>
</dbReference>
<dbReference type="CDD" id="cd04301">
    <property type="entry name" value="NAT_SF"/>
    <property type="match status" value="1"/>
</dbReference>
<protein>
    <submittedName>
        <fullName evidence="2">GNAT family N-acetyltransferase</fullName>
    </submittedName>
</protein>
<feature type="domain" description="N-acetyltransferase" evidence="1">
    <location>
        <begin position="16"/>
        <end position="178"/>
    </location>
</feature>
<gene>
    <name evidence="2" type="ORF">M3N64_08455</name>
</gene>
<evidence type="ECO:0000313" key="3">
    <source>
        <dbReference type="Proteomes" id="UP001203004"/>
    </source>
</evidence>
<dbReference type="EMBL" id="JAMAST010000008">
    <property type="protein sequence ID" value="MCL1631978.1"/>
    <property type="molecule type" value="Genomic_DNA"/>
</dbReference>
<dbReference type="PANTHER" id="PTHR43415:SF3">
    <property type="entry name" value="GNAT-FAMILY ACETYLTRANSFERASE"/>
    <property type="match status" value="1"/>
</dbReference>
<dbReference type="SUPFAM" id="SSF55729">
    <property type="entry name" value="Acyl-CoA N-acyltransferases (Nat)"/>
    <property type="match status" value="1"/>
</dbReference>
<proteinExistence type="predicted"/>
<accession>A0ABT0MBK8</accession>
<organism evidence="2 3">
    <name type="scientific">Sporolactobacillus mangiferae</name>
    <dbReference type="NCBI Taxonomy" id="2940498"/>
    <lineage>
        <taxon>Bacteria</taxon>
        <taxon>Bacillati</taxon>
        <taxon>Bacillota</taxon>
        <taxon>Bacilli</taxon>
        <taxon>Bacillales</taxon>
        <taxon>Sporolactobacillaceae</taxon>
        <taxon>Sporolactobacillus</taxon>
    </lineage>
</organism>
<name>A0ABT0MBK8_9BACL</name>
<dbReference type="RefSeq" id="WP_249101032.1">
    <property type="nucleotide sequence ID" value="NZ_JAMAST010000008.1"/>
</dbReference>